<organism evidence="2 3">
    <name type="scientific">Christiangramia sabulilitoris</name>
    <dbReference type="NCBI Taxonomy" id="2583991"/>
    <lineage>
        <taxon>Bacteria</taxon>
        <taxon>Pseudomonadati</taxon>
        <taxon>Bacteroidota</taxon>
        <taxon>Flavobacteriia</taxon>
        <taxon>Flavobacteriales</taxon>
        <taxon>Flavobacteriaceae</taxon>
        <taxon>Christiangramia</taxon>
    </lineage>
</organism>
<dbReference type="Proteomes" id="UP000315131">
    <property type="component" value="Unassembled WGS sequence"/>
</dbReference>
<dbReference type="SUPFAM" id="SSF53448">
    <property type="entry name" value="Nucleotide-diphospho-sugar transferases"/>
    <property type="match status" value="1"/>
</dbReference>
<protein>
    <submittedName>
        <fullName evidence="2">Glycosyltransferase family 2 protein</fullName>
    </submittedName>
</protein>
<proteinExistence type="predicted"/>
<dbReference type="InterPro" id="IPR029044">
    <property type="entry name" value="Nucleotide-diphossugar_trans"/>
</dbReference>
<sequence>MVFIIPQKKLDRLVSIIIPTFNRAHLIDKTLDSIIAQSYRRWECIVVDDTSTDHTIDVLKKYKDERRIKYLLRPLNLLKGANSCRNFGFKKSKGDYIIWFDSDDLMTPDHIECKLKTLIEYNVDFVISKTRNFKDGKLLEPYKYVVMDYGIKARDFILSKIHWYTYDVMLTREVAENISWNPVLESWQDHNYFSKMLLKTENGLHIDRILTQRRIHENSIQSRLTETETTFSKGILNYRIVNFTDIGDKVDKYVQKEMIFDMMNHSFRLASMRKRSEDIKAVKFLVLKKLGKQSLYYFNLSLIIAFLSKRGYFLLEKAKQRNMLSPQ</sequence>
<dbReference type="OrthoDB" id="597270at2"/>
<comment type="caution">
    <text evidence="2">The sequence shown here is derived from an EMBL/GenBank/DDBJ whole genome shotgun (WGS) entry which is preliminary data.</text>
</comment>
<keyword evidence="2" id="KW-0808">Transferase</keyword>
<accession>A0A550HYW2</accession>
<keyword evidence="3" id="KW-1185">Reference proteome</keyword>
<dbReference type="Pfam" id="PF00535">
    <property type="entry name" value="Glycos_transf_2"/>
    <property type="match status" value="1"/>
</dbReference>
<reference evidence="2 3" key="1">
    <citation type="submission" date="2019-06" db="EMBL/GenBank/DDBJ databases">
        <title>Gramella sabulilitoris sp. nov., isolated from a marine sand.</title>
        <authorList>
            <person name="Yoon J.-H."/>
        </authorList>
    </citation>
    <scope>NUCLEOTIDE SEQUENCE [LARGE SCALE GENOMIC DNA]</scope>
    <source>
        <strain evidence="2 3">HSMS-1</strain>
    </source>
</reference>
<evidence type="ECO:0000313" key="2">
    <source>
        <dbReference type="EMBL" id="TRO63916.1"/>
    </source>
</evidence>
<evidence type="ECO:0000313" key="3">
    <source>
        <dbReference type="Proteomes" id="UP000315131"/>
    </source>
</evidence>
<dbReference type="EMBL" id="VHSF01000003">
    <property type="protein sequence ID" value="TRO63916.1"/>
    <property type="molecule type" value="Genomic_DNA"/>
</dbReference>
<feature type="domain" description="Glycosyltransferase 2-like" evidence="1">
    <location>
        <begin position="15"/>
        <end position="158"/>
    </location>
</feature>
<dbReference type="PANTHER" id="PTHR22916">
    <property type="entry name" value="GLYCOSYLTRANSFERASE"/>
    <property type="match status" value="1"/>
</dbReference>
<dbReference type="CDD" id="cd00761">
    <property type="entry name" value="Glyco_tranf_GTA_type"/>
    <property type="match status" value="1"/>
</dbReference>
<name>A0A550HYW2_9FLAO</name>
<evidence type="ECO:0000259" key="1">
    <source>
        <dbReference type="Pfam" id="PF00535"/>
    </source>
</evidence>
<dbReference type="GO" id="GO:0016758">
    <property type="term" value="F:hexosyltransferase activity"/>
    <property type="evidence" value="ECO:0007669"/>
    <property type="project" value="UniProtKB-ARBA"/>
</dbReference>
<dbReference type="Gene3D" id="3.90.550.10">
    <property type="entry name" value="Spore Coat Polysaccharide Biosynthesis Protein SpsA, Chain A"/>
    <property type="match status" value="1"/>
</dbReference>
<dbReference type="AlphaFoldDB" id="A0A550HYW2"/>
<gene>
    <name evidence="2" type="ORF">FGM01_10420</name>
</gene>
<dbReference type="PANTHER" id="PTHR22916:SF3">
    <property type="entry name" value="UDP-GLCNAC:BETAGAL BETA-1,3-N-ACETYLGLUCOSAMINYLTRANSFERASE-LIKE PROTEIN 1"/>
    <property type="match status" value="1"/>
</dbReference>
<dbReference type="InterPro" id="IPR001173">
    <property type="entry name" value="Glyco_trans_2-like"/>
</dbReference>